<accession>A0A1B0D597</accession>
<evidence type="ECO:0000259" key="10">
    <source>
        <dbReference type="PROSITE" id="PS50157"/>
    </source>
</evidence>
<dbReference type="Pfam" id="PF13912">
    <property type="entry name" value="zf-C2H2_6"/>
    <property type="match status" value="1"/>
</dbReference>
<dbReference type="VEuPathDB" id="VectorBase:PPAI002654"/>
<feature type="compositionally biased region" description="Acidic residues" evidence="9">
    <location>
        <begin position="44"/>
        <end position="72"/>
    </location>
</feature>
<dbReference type="EnsemblMetazoa" id="PPAI002654-RA">
    <property type="protein sequence ID" value="PPAI002654-PA"/>
    <property type="gene ID" value="PPAI002654"/>
</dbReference>
<name>A0A1B0D597_PHLPP</name>
<dbReference type="Proteomes" id="UP000092462">
    <property type="component" value="Unassembled WGS sequence"/>
</dbReference>
<dbReference type="VEuPathDB" id="VectorBase:PPAPM1_008381"/>
<sequence>MDEFVISEYIVQPEAQTSERESIAEYPDEFLWPSSSEHLNGEYPVDEADLEPENSEEEMLTGNTSDDDQDVEFPERTNSDEEMVTEITGDTGDDDQDLLTPSHEIQASEYYNQDPQPKSSAPREKRQRVKTGIIYECDVCEKKFQYESSLQIHKRFHSGEKLSQCNECGKRFATQYALKRHSRTHEQTQASVCETCNASFMDQGDFARHTRFHETGEAPYTCKHCGDTFDTYSAIKAHRSRKHRSQWQCKHCWESFPTEKLYREHRVTHETYSCSQCNMKFMTQEMLEMHEEEAGEHRPPPNLLQMSKEVTESSASSMNPGVKQPDPLKVELGAEMHITWKHWENSFSWYSKAIQLNKSPKEVQAAVLMTVIGPDVTDIFESFNLSESEKGDMNIILKKFREYFSPKCNEIYESYQFFLMRQNPDEKFHDFLVRVRVQIKKCNYASGVVDRLIRDKIVSGLSSERLKEKLLAADNPSLNETIKVCQAYEQASRQMRKMNSEKTENEIAAVEKSGDSKSAKSKAKSKTQDVFDCSRCLTKHGSRKCPAFNKKCPNCGYRGHVKEACRSRRKVQKVSQEDEEDEDESSDEAEVEELKIFSVTGKHSSDWTEELQYQNKKFRVKIDTGAECCVLPMKILKRLGVEKVTKTGVKRLISYDGGSIDVVGKVRLQCLVRGKPIKVVFQVINKDCTPVIDGDTSTRAKIIQRVSSVREDIFQGLGCVKDFVYDVDLCDNPKWQIHKPRTIPHSARDDVKAEIDKMVHMKVIQPCTEPREMVSPLVINIRKQEIHEVGLYKGFLAAKSVRKDIKDSHLHNSLGKI</sequence>
<feature type="region of interest" description="Disordered" evidence="9">
    <location>
        <begin position="568"/>
        <end position="590"/>
    </location>
</feature>
<dbReference type="InterPro" id="IPR008916">
    <property type="entry name" value="Retrov_capsid_C"/>
</dbReference>
<evidence type="ECO:0000256" key="8">
    <source>
        <dbReference type="ARBA" id="ARBA00023242"/>
    </source>
</evidence>
<keyword evidence="8" id="KW-0539">Nucleus</keyword>
<feature type="domain" description="C2H2-type" evidence="10">
    <location>
        <begin position="191"/>
        <end position="219"/>
    </location>
</feature>
<feature type="compositionally biased region" description="Acidic residues" evidence="9">
    <location>
        <begin position="577"/>
        <end position="590"/>
    </location>
</feature>
<evidence type="ECO:0000256" key="1">
    <source>
        <dbReference type="ARBA" id="ARBA00004123"/>
    </source>
</evidence>
<comment type="subcellular location">
    <subcellularLocation>
        <location evidence="1">Nucleus</location>
    </subcellularLocation>
</comment>
<dbReference type="GO" id="GO:0005634">
    <property type="term" value="C:nucleus"/>
    <property type="evidence" value="ECO:0007669"/>
    <property type="project" value="UniProtKB-SubCell"/>
</dbReference>
<evidence type="ECO:0000256" key="9">
    <source>
        <dbReference type="SAM" id="MobiDB-lite"/>
    </source>
</evidence>
<proteinExistence type="predicted"/>
<feature type="region of interest" description="Disordered" evidence="9">
    <location>
        <begin position="1"/>
        <end position="127"/>
    </location>
</feature>
<keyword evidence="7" id="KW-0804">Transcription</keyword>
<feature type="domain" description="C2H2-type" evidence="10">
    <location>
        <begin position="163"/>
        <end position="190"/>
    </location>
</feature>
<dbReference type="GO" id="GO:0008270">
    <property type="term" value="F:zinc ion binding"/>
    <property type="evidence" value="ECO:0007669"/>
    <property type="project" value="UniProtKB-KW"/>
</dbReference>
<dbReference type="VEuPathDB" id="VectorBase:PPAPM1_002992"/>
<dbReference type="InterPro" id="IPR036236">
    <property type="entry name" value="Znf_C2H2_sf"/>
</dbReference>
<dbReference type="PROSITE" id="PS50157">
    <property type="entry name" value="ZINC_FINGER_C2H2_2"/>
    <property type="match status" value="5"/>
</dbReference>
<keyword evidence="12" id="KW-1185">Reference proteome</keyword>
<feature type="region of interest" description="Disordered" evidence="9">
    <location>
        <begin position="498"/>
        <end position="523"/>
    </location>
</feature>
<dbReference type="SUPFAM" id="SSF57667">
    <property type="entry name" value="beta-beta-alpha zinc fingers"/>
    <property type="match status" value="2"/>
</dbReference>
<evidence type="ECO:0000313" key="11">
    <source>
        <dbReference type="EnsemblMetazoa" id="PPAI002654-PA"/>
    </source>
</evidence>
<dbReference type="InterPro" id="IPR013087">
    <property type="entry name" value="Znf_C2H2_type"/>
</dbReference>
<dbReference type="PANTHER" id="PTHR47772">
    <property type="entry name" value="ZINC FINGER PROTEIN 200"/>
    <property type="match status" value="1"/>
</dbReference>
<evidence type="ECO:0000256" key="7">
    <source>
        <dbReference type="ARBA" id="ARBA00023163"/>
    </source>
</evidence>
<feature type="domain" description="C2H2-type" evidence="10">
    <location>
        <begin position="272"/>
        <end position="299"/>
    </location>
</feature>
<feature type="compositionally biased region" description="Polar residues" evidence="9">
    <location>
        <begin position="103"/>
        <end position="119"/>
    </location>
</feature>
<evidence type="ECO:0000313" key="12">
    <source>
        <dbReference type="Proteomes" id="UP000092462"/>
    </source>
</evidence>
<evidence type="ECO:0000256" key="2">
    <source>
        <dbReference type="ARBA" id="ARBA00022723"/>
    </source>
</evidence>
<feature type="domain" description="C2H2-type" evidence="10">
    <location>
        <begin position="220"/>
        <end position="248"/>
    </location>
</feature>
<dbReference type="SMART" id="SM00355">
    <property type="entry name" value="ZnF_C2H2"/>
    <property type="match status" value="6"/>
</dbReference>
<dbReference type="Gene3D" id="3.30.160.60">
    <property type="entry name" value="Classic Zinc Finger"/>
    <property type="match status" value="3"/>
</dbReference>
<dbReference type="FunFam" id="3.30.160.60:FF:000446">
    <property type="entry name" value="Zinc finger protein"/>
    <property type="match status" value="1"/>
</dbReference>
<dbReference type="InterPro" id="IPR050636">
    <property type="entry name" value="C2H2-ZF_domain-containing"/>
</dbReference>
<dbReference type="Gene3D" id="2.40.70.10">
    <property type="entry name" value="Acid Proteases"/>
    <property type="match status" value="1"/>
</dbReference>
<keyword evidence="5" id="KW-0862">Zinc</keyword>
<dbReference type="Pfam" id="PF00096">
    <property type="entry name" value="zf-C2H2"/>
    <property type="match status" value="1"/>
</dbReference>
<feature type="domain" description="C2H2-type" evidence="10">
    <location>
        <begin position="135"/>
        <end position="162"/>
    </location>
</feature>
<reference evidence="11" key="1">
    <citation type="submission" date="2022-08" db="UniProtKB">
        <authorList>
            <consortium name="EnsemblMetazoa"/>
        </authorList>
    </citation>
    <scope>IDENTIFICATION</scope>
    <source>
        <strain evidence="11">Israel</strain>
    </source>
</reference>
<protein>
    <recommendedName>
        <fullName evidence="10">C2H2-type domain-containing protein</fullName>
    </recommendedName>
</protein>
<keyword evidence="3" id="KW-0677">Repeat</keyword>
<keyword evidence="2" id="KW-0479">Metal-binding</keyword>
<dbReference type="PROSITE" id="PS00028">
    <property type="entry name" value="ZINC_FINGER_C2H2_1"/>
    <property type="match status" value="5"/>
</dbReference>
<dbReference type="PANTHER" id="PTHR47772:SF13">
    <property type="entry name" value="GASTRULA ZINC FINGER PROTEIN XLCGF49.1-LIKE-RELATED"/>
    <property type="match status" value="1"/>
</dbReference>
<dbReference type="AlphaFoldDB" id="A0A1B0D597"/>
<organism evidence="11 12">
    <name type="scientific">Phlebotomus papatasi</name>
    <name type="common">Sandfly</name>
    <dbReference type="NCBI Taxonomy" id="29031"/>
    <lineage>
        <taxon>Eukaryota</taxon>
        <taxon>Metazoa</taxon>
        <taxon>Ecdysozoa</taxon>
        <taxon>Arthropoda</taxon>
        <taxon>Hexapoda</taxon>
        <taxon>Insecta</taxon>
        <taxon>Pterygota</taxon>
        <taxon>Neoptera</taxon>
        <taxon>Endopterygota</taxon>
        <taxon>Diptera</taxon>
        <taxon>Nematocera</taxon>
        <taxon>Psychodoidea</taxon>
        <taxon>Psychodidae</taxon>
        <taxon>Phlebotomus</taxon>
        <taxon>Phlebotomus</taxon>
    </lineage>
</organism>
<evidence type="ECO:0000256" key="4">
    <source>
        <dbReference type="ARBA" id="ARBA00022771"/>
    </source>
</evidence>
<keyword evidence="4" id="KW-0863">Zinc-finger</keyword>
<dbReference type="EMBL" id="AJVK01003445">
    <property type="status" value="NOT_ANNOTATED_CDS"/>
    <property type="molecule type" value="Genomic_DNA"/>
</dbReference>
<dbReference type="Gene3D" id="1.10.1200.30">
    <property type="match status" value="1"/>
</dbReference>
<dbReference type="InterPro" id="IPR021109">
    <property type="entry name" value="Peptidase_aspartic_dom_sf"/>
</dbReference>
<keyword evidence="6" id="KW-0805">Transcription regulation</keyword>
<evidence type="ECO:0000256" key="5">
    <source>
        <dbReference type="ARBA" id="ARBA00022833"/>
    </source>
</evidence>
<evidence type="ECO:0000256" key="3">
    <source>
        <dbReference type="ARBA" id="ARBA00022737"/>
    </source>
</evidence>
<evidence type="ECO:0000256" key="6">
    <source>
        <dbReference type="ARBA" id="ARBA00023015"/>
    </source>
</evidence>